<evidence type="ECO:0000313" key="2">
    <source>
        <dbReference type="EMBL" id="KAJ7092942.1"/>
    </source>
</evidence>
<accession>A0AAD6UC76</accession>
<feature type="chain" id="PRO_5042118391" description="DUF4185 domain-containing protein" evidence="1">
    <location>
        <begin position="22"/>
        <end position="377"/>
    </location>
</feature>
<evidence type="ECO:0008006" key="4">
    <source>
        <dbReference type="Google" id="ProtNLM"/>
    </source>
</evidence>
<feature type="signal peptide" evidence="1">
    <location>
        <begin position="1"/>
        <end position="21"/>
    </location>
</feature>
<sequence length="377" mass="39988">MARLTCGSVVAALLLSGSALAAPENVRRAVNPVVASTTNYGSLVEPGMTRDSCTSTLWTTNTVLWVCRDTQPVSNNVATLPVIPNTASFSGLPTARTNPRPLTLTSPPFGSLFYPLEADECPVNGQCSDGTRWVGWPDTAPAVTFIGSSGTNAYAFLRKQHLSGLAMVNKPSTTLYHVISQGSGSSALPSANVAVSGFWSSTQVGYGVAGSVVRNGFAYLYGPTPNGKLALARAAQTGFLGSLEDKSLYEYYVNGAWTRTAPASTDSTIPLPNTSSVQGQFYWSNKWQAYVWIGGDGFPNANFLISTAPNPEGPWTAAKTFFSGPVGTGALPAYSAVAHPSLTDGTGNYIFLTYTKTSLDRNGNTLYEQPLFRVDWQ</sequence>
<name>A0AAD6UC76_9AGAR</name>
<evidence type="ECO:0000256" key="1">
    <source>
        <dbReference type="SAM" id="SignalP"/>
    </source>
</evidence>
<keyword evidence="1" id="KW-0732">Signal</keyword>
<organism evidence="2 3">
    <name type="scientific">Mycena belliarum</name>
    <dbReference type="NCBI Taxonomy" id="1033014"/>
    <lineage>
        <taxon>Eukaryota</taxon>
        <taxon>Fungi</taxon>
        <taxon>Dikarya</taxon>
        <taxon>Basidiomycota</taxon>
        <taxon>Agaricomycotina</taxon>
        <taxon>Agaricomycetes</taxon>
        <taxon>Agaricomycetidae</taxon>
        <taxon>Agaricales</taxon>
        <taxon>Marasmiineae</taxon>
        <taxon>Mycenaceae</taxon>
        <taxon>Mycena</taxon>
    </lineage>
</organism>
<gene>
    <name evidence="2" type="ORF">B0H15DRAFT_776922</name>
</gene>
<reference evidence="2" key="1">
    <citation type="submission" date="2023-03" db="EMBL/GenBank/DDBJ databases">
        <title>Massive genome expansion in bonnet fungi (Mycena s.s.) driven by repeated elements and novel gene families across ecological guilds.</title>
        <authorList>
            <consortium name="Lawrence Berkeley National Laboratory"/>
            <person name="Harder C.B."/>
            <person name="Miyauchi S."/>
            <person name="Viragh M."/>
            <person name="Kuo A."/>
            <person name="Thoen E."/>
            <person name="Andreopoulos B."/>
            <person name="Lu D."/>
            <person name="Skrede I."/>
            <person name="Drula E."/>
            <person name="Henrissat B."/>
            <person name="Morin E."/>
            <person name="Kohler A."/>
            <person name="Barry K."/>
            <person name="LaButti K."/>
            <person name="Morin E."/>
            <person name="Salamov A."/>
            <person name="Lipzen A."/>
            <person name="Mereny Z."/>
            <person name="Hegedus B."/>
            <person name="Baldrian P."/>
            <person name="Stursova M."/>
            <person name="Weitz H."/>
            <person name="Taylor A."/>
            <person name="Grigoriev I.V."/>
            <person name="Nagy L.G."/>
            <person name="Martin F."/>
            <person name="Kauserud H."/>
        </authorList>
    </citation>
    <scope>NUCLEOTIDE SEQUENCE</scope>
    <source>
        <strain evidence="2">CBHHK173m</strain>
    </source>
</reference>
<comment type="caution">
    <text evidence="2">The sequence shown here is derived from an EMBL/GenBank/DDBJ whole genome shotgun (WGS) entry which is preliminary data.</text>
</comment>
<keyword evidence="3" id="KW-1185">Reference proteome</keyword>
<dbReference type="Proteomes" id="UP001222325">
    <property type="component" value="Unassembled WGS sequence"/>
</dbReference>
<dbReference type="AlphaFoldDB" id="A0AAD6UC76"/>
<protein>
    <recommendedName>
        <fullName evidence="4">DUF4185 domain-containing protein</fullName>
    </recommendedName>
</protein>
<evidence type="ECO:0000313" key="3">
    <source>
        <dbReference type="Proteomes" id="UP001222325"/>
    </source>
</evidence>
<dbReference type="EMBL" id="JARJCN010000017">
    <property type="protein sequence ID" value="KAJ7092942.1"/>
    <property type="molecule type" value="Genomic_DNA"/>
</dbReference>
<proteinExistence type="predicted"/>